<evidence type="ECO:0000256" key="2">
    <source>
        <dbReference type="SAM" id="SignalP"/>
    </source>
</evidence>
<protein>
    <submittedName>
        <fullName evidence="3">DUF3811 domain-containing protein</fullName>
    </submittedName>
</protein>
<feature type="signal peptide" evidence="2">
    <location>
        <begin position="1"/>
        <end position="23"/>
    </location>
</feature>
<dbReference type="Proteomes" id="UP001589844">
    <property type="component" value="Unassembled WGS sequence"/>
</dbReference>
<feature type="chain" id="PRO_5047223867" evidence="2">
    <location>
        <begin position="24"/>
        <end position="563"/>
    </location>
</feature>
<sequence>MSNRLPSLAWGLMLSLSAFSALTAFGTLSVLAQSEQAAHHQDPPNRGLQNQAPQSIFIELPTAQSLPYYAVKIPLALYPQSANSQLSDLRLRNAKGDYLNYAWLDGTAETLKMESHTLPFFPLTSAEKNQIKDKEIASITVQRQADGSLILQNKMKSTQHANSTAYSWMVDASKLNPGARLVQARVRIDKNFLGIAPIKIEASDDFKHWLLVSELEQLVQLQHQGEQIQQLSLNLHHSKAKYLRLSLLTDTTTDATTDASSNSHSSPAISTELAQRVPQILAITVDTQESEQIAPKMQWTKPIQASHCDAYSCTYQVPANMPIDSLQLHLQEKNTLAKVQIFGEFSKTANSEIDTNTSHHRFRNPLYVLRYQKQLARTTHAQDFFLGDTTAYRLALATGEVNTEALPLSGAALNKIRLHIPAGINSLANLAPTISLGSLSRSLFFLARGETPYRIEFSDNKKEGSPLNLSTLMPQKNLYEQALTFAEVKIPSAMNERNTTPTTKGNSNTIAVKSEAEHASNNQKKSYWLWAALVAAIALISAMVWSLLGNIDKAKADNKDEPR</sequence>
<evidence type="ECO:0000313" key="3">
    <source>
        <dbReference type="EMBL" id="MFC0349902.1"/>
    </source>
</evidence>
<organism evidence="3 4">
    <name type="scientific">Undibacterium danionis</name>
    <dbReference type="NCBI Taxonomy" id="1812100"/>
    <lineage>
        <taxon>Bacteria</taxon>
        <taxon>Pseudomonadati</taxon>
        <taxon>Pseudomonadota</taxon>
        <taxon>Betaproteobacteria</taxon>
        <taxon>Burkholderiales</taxon>
        <taxon>Oxalobacteraceae</taxon>
        <taxon>Undibacterium</taxon>
    </lineage>
</organism>
<dbReference type="Pfam" id="PF13163">
    <property type="entry name" value="DUF3999"/>
    <property type="match status" value="1"/>
</dbReference>
<keyword evidence="1" id="KW-1133">Transmembrane helix</keyword>
<dbReference type="EMBL" id="JBHLXJ010000009">
    <property type="protein sequence ID" value="MFC0349902.1"/>
    <property type="molecule type" value="Genomic_DNA"/>
</dbReference>
<feature type="transmembrane region" description="Helical" evidence="1">
    <location>
        <begin position="527"/>
        <end position="548"/>
    </location>
</feature>
<accession>A0ABV6IE02</accession>
<evidence type="ECO:0000313" key="4">
    <source>
        <dbReference type="Proteomes" id="UP001589844"/>
    </source>
</evidence>
<keyword evidence="4" id="KW-1185">Reference proteome</keyword>
<gene>
    <name evidence="3" type="primary">yjbD</name>
    <name evidence="3" type="ORF">ACFFJH_08790</name>
</gene>
<evidence type="ECO:0000256" key="1">
    <source>
        <dbReference type="SAM" id="Phobius"/>
    </source>
</evidence>
<dbReference type="RefSeq" id="WP_390211738.1">
    <property type="nucleotide sequence ID" value="NZ_JBHLXJ010000009.1"/>
</dbReference>
<name>A0ABV6IE02_9BURK</name>
<reference evidence="3 4" key="1">
    <citation type="submission" date="2024-09" db="EMBL/GenBank/DDBJ databases">
        <authorList>
            <person name="Sun Q."/>
            <person name="Mori K."/>
        </authorList>
    </citation>
    <scope>NUCLEOTIDE SEQUENCE [LARGE SCALE GENOMIC DNA]</scope>
    <source>
        <strain evidence="3 4">CCM 8677</strain>
    </source>
</reference>
<keyword evidence="1" id="KW-0812">Transmembrane</keyword>
<comment type="caution">
    <text evidence="3">The sequence shown here is derived from an EMBL/GenBank/DDBJ whole genome shotgun (WGS) entry which is preliminary data.</text>
</comment>
<keyword evidence="1" id="KW-0472">Membrane</keyword>
<proteinExistence type="predicted"/>
<keyword evidence="2" id="KW-0732">Signal</keyword>
<dbReference type="InterPro" id="IPR025060">
    <property type="entry name" value="DUF3999"/>
</dbReference>